<reference evidence="5 6" key="1">
    <citation type="journal article" date="2008" name="Nature">
        <title>The Trichoplax genome and the nature of placozoans.</title>
        <authorList>
            <person name="Srivastava M."/>
            <person name="Begovic E."/>
            <person name="Chapman J."/>
            <person name="Putnam N.H."/>
            <person name="Hellsten U."/>
            <person name="Kawashima T."/>
            <person name="Kuo A."/>
            <person name="Mitros T."/>
            <person name="Salamov A."/>
            <person name="Carpenter M.L."/>
            <person name="Signorovitch A.Y."/>
            <person name="Moreno M.A."/>
            <person name="Kamm K."/>
            <person name="Grimwood J."/>
            <person name="Schmutz J."/>
            <person name="Shapiro H."/>
            <person name="Grigoriev I.V."/>
            <person name="Buss L.W."/>
            <person name="Schierwater B."/>
            <person name="Dellaporta S.L."/>
            <person name="Rokhsar D.S."/>
        </authorList>
    </citation>
    <scope>NUCLEOTIDE SEQUENCE [LARGE SCALE GENOMIC DNA]</scope>
    <source>
        <strain evidence="5 6">Grell-BS-1999</strain>
    </source>
</reference>
<feature type="domain" description="Carboxylesterase type B" evidence="4">
    <location>
        <begin position="2"/>
        <end position="301"/>
    </location>
</feature>
<comment type="similarity">
    <text evidence="1">Belongs to the type-B carboxylesterase/lipase family.</text>
</comment>
<feature type="transmembrane region" description="Helical" evidence="3">
    <location>
        <begin position="346"/>
        <end position="368"/>
    </location>
</feature>
<dbReference type="STRING" id="10228.B3SES9"/>
<dbReference type="OrthoDB" id="9000293at2759"/>
<feature type="region of interest" description="Disordered" evidence="2">
    <location>
        <begin position="317"/>
        <end position="336"/>
    </location>
</feature>
<dbReference type="OMA" id="NCMMDIV"/>
<keyword evidence="3" id="KW-0812">Transmembrane</keyword>
<dbReference type="CTD" id="6759962"/>
<dbReference type="eggNOG" id="KOG4389">
    <property type="taxonomic scope" value="Eukaryota"/>
</dbReference>
<dbReference type="PhylomeDB" id="B3SES9"/>
<keyword evidence="3" id="KW-0472">Membrane</keyword>
<evidence type="ECO:0000256" key="3">
    <source>
        <dbReference type="SAM" id="Phobius"/>
    </source>
</evidence>
<dbReference type="Gene3D" id="3.40.50.1820">
    <property type="entry name" value="alpha/beta hydrolase"/>
    <property type="match status" value="1"/>
</dbReference>
<dbReference type="InterPro" id="IPR051093">
    <property type="entry name" value="Neuroligin/BSAL"/>
</dbReference>
<dbReference type="RefSeq" id="XP_002118748.1">
    <property type="nucleotide sequence ID" value="XM_002118712.1"/>
</dbReference>
<dbReference type="InterPro" id="IPR029058">
    <property type="entry name" value="AB_hydrolase_fold"/>
</dbReference>
<dbReference type="Pfam" id="PF00135">
    <property type="entry name" value="COesterase"/>
    <property type="match status" value="1"/>
</dbReference>
<gene>
    <name evidence="5" type="ORF">TRIADDRAFT_64430</name>
</gene>
<dbReference type="HOGENOM" id="CLU_732228_0_0_1"/>
<accession>B3SES9</accession>
<dbReference type="InterPro" id="IPR002018">
    <property type="entry name" value="CarbesteraseB"/>
</dbReference>
<dbReference type="KEGG" id="tad:TRIADDRAFT_64430"/>
<evidence type="ECO:0000256" key="2">
    <source>
        <dbReference type="SAM" id="MobiDB-lite"/>
    </source>
</evidence>
<organism evidence="5 6">
    <name type="scientific">Trichoplax adhaerens</name>
    <name type="common">Trichoplax reptans</name>
    <dbReference type="NCBI Taxonomy" id="10228"/>
    <lineage>
        <taxon>Eukaryota</taxon>
        <taxon>Metazoa</taxon>
        <taxon>Placozoa</taxon>
        <taxon>Uniplacotomia</taxon>
        <taxon>Trichoplacea</taxon>
        <taxon>Trichoplacidae</taxon>
        <taxon>Trichoplax</taxon>
    </lineage>
</organism>
<evidence type="ECO:0000313" key="5">
    <source>
        <dbReference type="EMBL" id="EDV18766.1"/>
    </source>
</evidence>
<keyword evidence="3" id="KW-1133">Transmembrane helix</keyword>
<keyword evidence="6" id="KW-1185">Reference proteome</keyword>
<sequence length="378" mass="41445">MPSSYDLYRYTIMQSGAILDGFIYNSIAEARQAFLKFGKQAGCNGTTIAAVTQCVRSLSVAAILKASASLLLANGGFFGITVDGKLIAENPRKAWAAGRFKKTNLLIGTSAQDGYSLIPSYVNRPMFVGLIKSSLTGVYNDLGQDVTIDRYTNYKENINSLSSNWLMLAELTTDSLFLAPADFVAGHHSTYSPTYTYVFSHRTNQSAYFKPKNGATHGVELPYIFGYPVNKPFGFLSNFSSAEIDLSKDMMAMWGNFIRTGDPSTTRISWPEYTSTSTYYLTITAKGYNPVTNYKRNQIAFFNNLLNVKFTLVNNPTASTQSPTQSPTQSVTTPSGSVIQSSTFKVATYALIGVSAGLFIIVVILLAMRCRRSKEVLV</sequence>
<dbReference type="EMBL" id="DS985633">
    <property type="protein sequence ID" value="EDV18766.1"/>
    <property type="molecule type" value="Genomic_DNA"/>
</dbReference>
<dbReference type="GeneID" id="6759962"/>
<dbReference type="InParanoid" id="B3SES9"/>
<name>B3SES9_TRIAD</name>
<evidence type="ECO:0000313" key="6">
    <source>
        <dbReference type="Proteomes" id="UP000009022"/>
    </source>
</evidence>
<evidence type="ECO:0000256" key="1">
    <source>
        <dbReference type="ARBA" id="ARBA00005964"/>
    </source>
</evidence>
<dbReference type="Proteomes" id="UP000009022">
    <property type="component" value="Unassembled WGS sequence"/>
</dbReference>
<dbReference type="SUPFAM" id="SSF53474">
    <property type="entry name" value="alpha/beta-Hydrolases"/>
    <property type="match status" value="1"/>
</dbReference>
<dbReference type="AlphaFoldDB" id="B3SES9"/>
<protein>
    <recommendedName>
        <fullName evidence="4">Carboxylesterase type B domain-containing protein</fullName>
    </recommendedName>
</protein>
<evidence type="ECO:0000259" key="4">
    <source>
        <dbReference type="Pfam" id="PF00135"/>
    </source>
</evidence>
<proteinExistence type="inferred from homology"/>
<dbReference type="PANTHER" id="PTHR43903">
    <property type="entry name" value="NEUROLIGIN"/>
    <property type="match status" value="1"/>
</dbReference>